<organism evidence="5 6">
    <name type="scientific">Candidatus Liberibacter ctenarytainae</name>
    <dbReference type="NCBI Taxonomy" id="2020335"/>
    <lineage>
        <taxon>Bacteria</taxon>
        <taxon>Pseudomonadati</taxon>
        <taxon>Pseudomonadota</taxon>
        <taxon>Alphaproteobacteria</taxon>
        <taxon>Hyphomicrobiales</taxon>
        <taxon>Rhizobiaceae</taxon>
        <taxon>Liberibacter</taxon>
    </lineage>
</organism>
<evidence type="ECO:0000256" key="2">
    <source>
        <dbReference type="PROSITE-ProRule" id="PRU00285"/>
    </source>
</evidence>
<dbReference type="InterPro" id="IPR037913">
    <property type="entry name" value="ACD_IbpA/B"/>
</dbReference>
<dbReference type="InterPro" id="IPR002068">
    <property type="entry name" value="A-crystallin/Hsp20_dom"/>
</dbReference>
<evidence type="ECO:0000256" key="1">
    <source>
        <dbReference type="ARBA" id="ARBA00023016"/>
    </source>
</evidence>
<accession>A0A937AEI1</accession>
<comment type="similarity">
    <text evidence="2 3">Belongs to the small heat shock protein (HSP20) family.</text>
</comment>
<dbReference type="PANTHER" id="PTHR47062:SF1">
    <property type="entry name" value="SMALL HEAT SHOCK PROTEIN IBPA"/>
    <property type="match status" value="1"/>
</dbReference>
<feature type="domain" description="SHSP" evidence="4">
    <location>
        <begin position="29"/>
        <end position="140"/>
    </location>
</feature>
<dbReference type="AlphaFoldDB" id="A0A937AEI1"/>
<name>A0A937AEI1_9HYPH</name>
<protein>
    <submittedName>
        <fullName evidence="5">Hsp20 family protein</fullName>
    </submittedName>
</protein>
<dbReference type="Gene3D" id="2.60.40.790">
    <property type="match status" value="1"/>
</dbReference>
<comment type="caution">
    <text evidence="5">The sequence shown here is derived from an EMBL/GenBank/DDBJ whole genome shotgun (WGS) entry which is preliminary data.</text>
</comment>
<reference evidence="5" key="1">
    <citation type="submission" date="2019-02" db="EMBL/GenBank/DDBJ databases">
        <title>A novel Candidatus Liberibacter species associated with the New Zealand native fuchsia psyllid, Ctenarytaina fuchsiae.</title>
        <authorList>
            <person name="Thompson S.M."/>
            <person name="Jorgensen N."/>
            <person name="David C."/>
            <person name="Bulman S.R."/>
            <person name="Smith G.R."/>
        </authorList>
    </citation>
    <scope>NUCLEOTIDE SEQUENCE</scope>
    <source>
        <strain evidence="5">Oxford</strain>
    </source>
</reference>
<dbReference type="CDD" id="cd06470">
    <property type="entry name" value="ACD_IbpA-B_like"/>
    <property type="match status" value="1"/>
</dbReference>
<evidence type="ECO:0000259" key="4">
    <source>
        <dbReference type="PROSITE" id="PS01031"/>
    </source>
</evidence>
<evidence type="ECO:0000256" key="3">
    <source>
        <dbReference type="RuleBase" id="RU003616"/>
    </source>
</evidence>
<sequence length="156" mass="17711">MRINLSRIHNSAIGYDSIFSSVLDDLGSPSQSSSYPPYDIGRTGENKYRITIAVAGFDCSELSIEADTTTLMVRGEKRSEEKDVEYLHRGIARRAFEHRFQLADFVEVKSASLENGLLYLELLRNIPEKMKPRRIEILQSSKEPEKMIESQKLVAA</sequence>
<dbReference type="PANTHER" id="PTHR47062">
    <property type="match status" value="1"/>
</dbReference>
<gene>
    <name evidence="5" type="ORF">EU981_02285</name>
</gene>
<dbReference type="PROSITE" id="PS01031">
    <property type="entry name" value="SHSP"/>
    <property type="match status" value="1"/>
</dbReference>
<proteinExistence type="inferred from homology"/>
<evidence type="ECO:0000313" key="6">
    <source>
        <dbReference type="Proteomes" id="UP000736856"/>
    </source>
</evidence>
<dbReference type="InterPro" id="IPR008978">
    <property type="entry name" value="HSP20-like_chaperone"/>
</dbReference>
<keyword evidence="1" id="KW-0346">Stress response</keyword>
<dbReference type="SUPFAM" id="SSF49764">
    <property type="entry name" value="HSP20-like chaperones"/>
    <property type="match status" value="1"/>
</dbReference>
<dbReference type="Pfam" id="PF00011">
    <property type="entry name" value="HSP20"/>
    <property type="match status" value="1"/>
</dbReference>
<evidence type="ECO:0000313" key="5">
    <source>
        <dbReference type="EMBL" id="MBL0848914.1"/>
    </source>
</evidence>
<dbReference type="EMBL" id="SEOL01000003">
    <property type="protein sequence ID" value="MBL0848914.1"/>
    <property type="molecule type" value="Genomic_DNA"/>
</dbReference>
<dbReference type="Proteomes" id="UP000736856">
    <property type="component" value="Unassembled WGS sequence"/>
</dbReference>